<keyword evidence="3 8" id="KW-0813">Transport</keyword>
<organism evidence="10 11">
    <name type="scientific">Herbaspirillum aquaticum</name>
    <dbReference type="NCBI Taxonomy" id="568783"/>
    <lineage>
        <taxon>Bacteria</taxon>
        <taxon>Pseudomonadati</taxon>
        <taxon>Pseudomonadota</taxon>
        <taxon>Betaproteobacteria</taxon>
        <taxon>Burkholderiales</taxon>
        <taxon>Oxalobacteraceae</taxon>
        <taxon>Herbaspirillum</taxon>
    </lineage>
</organism>
<dbReference type="PANTHER" id="PTHR42929:SF5">
    <property type="entry name" value="ABC TRANSPORTER PERMEASE PROTEIN"/>
    <property type="match status" value="1"/>
</dbReference>
<dbReference type="InterPro" id="IPR000515">
    <property type="entry name" value="MetI-like"/>
</dbReference>
<dbReference type="AlphaFoldDB" id="A0A225SWJ5"/>
<evidence type="ECO:0000256" key="5">
    <source>
        <dbReference type="ARBA" id="ARBA00022692"/>
    </source>
</evidence>
<keyword evidence="7 8" id="KW-0472">Membrane</keyword>
<accession>A0A225SWJ5</accession>
<dbReference type="GO" id="GO:0005886">
    <property type="term" value="C:plasma membrane"/>
    <property type="evidence" value="ECO:0007669"/>
    <property type="project" value="UniProtKB-SubCell"/>
</dbReference>
<feature type="transmembrane region" description="Helical" evidence="8">
    <location>
        <begin position="100"/>
        <end position="117"/>
    </location>
</feature>
<dbReference type="InterPro" id="IPR035906">
    <property type="entry name" value="MetI-like_sf"/>
</dbReference>
<feature type="transmembrane region" description="Helical" evidence="8">
    <location>
        <begin position="212"/>
        <end position="235"/>
    </location>
</feature>
<feature type="transmembrane region" description="Helical" evidence="8">
    <location>
        <begin position="69"/>
        <end position="88"/>
    </location>
</feature>
<proteinExistence type="inferred from homology"/>
<dbReference type="GO" id="GO:0055085">
    <property type="term" value="P:transmembrane transport"/>
    <property type="evidence" value="ECO:0007669"/>
    <property type="project" value="InterPro"/>
</dbReference>
<keyword evidence="5 8" id="KW-0812">Transmembrane</keyword>
<evidence type="ECO:0000256" key="8">
    <source>
        <dbReference type="RuleBase" id="RU363032"/>
    </source>
</evidence>
<reference evidence="10 11" key="1">
    <citation type="journal article" date="2010" name="Int. J. Syst. Evol. Microbiol.">
        <title>Reclassification of Herbaspirillum putei as a later heterotypic synonym of Herbaspirillum huttiense, with the description of H. huttiense subsp. huttiense subsp. nov. and H. huttiense subsp. putei subsp. nov., comb. nov., and description of Herbaspirillum aquaticum sp. nov.</title>
        <authorList>
            <person name="Dobritsa A.P."/>
            <person name="Reddy M.C."/>
            <person name="Samadpour M."/>
        </authorList>
    </citation>
    <scope>NUCLEOTIDE SEQUENCE [LARGE SCALE GENOMIC DNA]</scope>
    <source>
        <strain evidence="10 11">IEH 4430</strain>
    </source>
</reference>
<dbReference type="Gene3D" id="1.10.3720.10">
    <property type="entry name" value="MetI-like"/>
    <property type="match status" value="1"/>
</dbReference>
<feature type="transmembrane region" description="Helical" evidence="8">
    <location>
        <begin position="12"/>
        <end position="34"/>
    </location>
</feature>
<evidence type="ECO:0000256" key="6">
    <source>
        <dbReference type="ARBA" id="ARBA00022989"/>
    </source>
</evidence>
<dbReference type="RefSeq" id="WP_088754462.1">
    <property type="nucleotide sequence ID" value="NZ_NJGV01000005.1"/>
</dbReference>
<dbReference type="PROSITE" id="PS50928">
    <property type="entry name" value="ABC_TM1"/>
    <property type="match status" value="1"/>
</dbReference>
<evidence type="ECO:0000256" key="1">
    <source>
        <dbReference type="ARBA" id="ARBA00004651"/>
    </source>
</evidence>
<dbReference type="Pfam" id="PF00528">
    <property type="entry name" value="BPD_transp_1"/>
    <property type="match status" value="1"/>
</dbReference>
<gene>
    <name evidence="10" type="ORF">CEJ45_07105</name>
</gene>
<evidence type="ECO:0000256" key="3">
    <source>
        <dbReference type="ARBA" id="ARBA00022448"/>
    </source>
</evidence>
<feature type="transmembrane region" description="Helical" evidence="8">
    <location>
        <begin position="255"/>
        <end position="276"/>
    </location>
</feature>
<evidence type="ECO:0000256" key="4">
    <source>
        <dbReference type="ARBA" id="ARBA00022475"/>
    </source>
</evidence>
<comment type="caution">
    <text evidence="10">The sequence shown here is derived from an EMBL/GenBank/DDBJ whole genome shotgun (WGS) entry which is preliminary data.</text>
</comment>
<comment type="subcellular location">
    <subcellularLocation>
        <location evidence="1 8">Cell membrane</location>
        <topology evidence="1 8">Multi-pass membrane protein</topology>
    </subcellularLocation>
</comment>
<evidence type="ECO:0000259" key="9">
    <source>
        <dbReference type="PROSITE" id="PS50928"/>
    </source>
</evidence>
<keyword evidence="4" id="KW-1003">Cell membrane</keyword>
<evidence type="ECO:0000313" key="10">
    <source>
        <dbReference type="EMBL" id="OWY35574.1"/>
    </source>
</evidence>
<keyword evidence="11" id="KW-1185">Reference proteome</keyword>
<keyword evidence="6 8" id="KW-1133">Transmembrane helix</keyword>
<feature type="transmembrane region" description="Helical" evidence="8">
    <location>
        <begin position="156"/>
        <end position="175"/>
    </location>
</feature>
<dbReference type="Proteomes" id="UP000214747">
    <property type="component" value="Unassembled WGS sequence"/>
</dbReference>
<evidence type="ECO:0000256" key="2">
    <source>
        <dbReference type="ARBA" id="ARBA00007069"/>
    </source>
</evidence>
<evidence type="ECO:0000313" key="11">
    <source>
        <dbReference type="Proteomes" id="UP000214747"/>
    </source>
</evidence>
<protein>
    <submittedName>
        <fullName evidence="10">Spermidine/putrescine ABC transporter permease</fullName>
    </submittedName>
</protein>
<dbReference type="CDD" id="cd06261">
    <property type="entry name" value="TM_PBP2"/>
    <property type="match status" value="1"/>
</dbReference>
<dbReference type="SUPFAM" id="SSF161098">
    <property type="entry name" value="MetI-like"/>
    <property type="match status" value="1"/>
</dbReference>
<dbReference type="PANTHER" id="PTHR42929">
    <property type="entry name" value="INNER MEMBRANE ABC TRANSPORTER PERMEASE PROTEIN YDCU-RELATED-RELATED"/>
    <property type="match status" value="1"/>
</dbReference>
<comment type="similarity">
    <text evidence="2">Belongs to the binding-protein-dependent transport system permease family. CysTW subfamily.</text>
</comment>
<sequence length="286" mass="30612">MLASSKSRLGLMLVTPALIFTLVCFLLPVAALLLDAFRIGGPDSLDGGPLQWSLARFADFFAEPLHLQVLWRTLRIAALVTLCSALLCYPAAQAIVRVPARWRGLVLGMMILPLMVSPIARTYAWIVLFGRNGAVNAVLLQLGLADEPQRLLFTEMAVFVGLLQLLLPLMLMSLVSAMENISADLALAASTLGANAWQVFTRVTLPLTQEGLIVGGTLVFTGSVTAYVTPALLGGPKVLMLETLLYQKVSVESDFGTANVIAVILVAMTLAVNAGLKRIAAPRRTT</sequence>
<feature type="domain" description="ABC transmembrane type-1" evidence="9">
    <location>
        <begin position="70"/>
        <end position="276"/>
    </location>
</feature>
<name>A0A225SWJ5_9BURK</name>
<dbReference type="EMBL" id="NJGV01000005">
    <property type="protein sequence ID" value="OWY35574.1"/>
    <property type="molecule type" value="Genomic_DNA"/>
</dbReference>
<evidence type="ECO:0000256" key="7">
    <source>
        <dbReference type="ARBA" id="ARBA00023136"/>
    </source>
</evidence>